<dbReference type="Proteomes" id="UP000002027">
    <property type="component" value="Chromosome 1"/>
</dbReference>
<proteinExistence type="inferred from homology"/>
<feature type="compositionally biased region" description="Basic and acidic residues" evidence="2">
    <location>
        <begin position="1"/>
        <end position="14"/>
    </location>
</feature>
<dbReference type="EMBL" id="CP001823">
    <property type="protein sequence ID" value="ACZ39723.1"/>
    <property type="molecule type" value="Genomic_DNA"/>
</dbReference>
<dbReference type="STRING" id="479434.Sthe_2302"/>
<feature type="transmembrane region" description="Helical" evidence="3">
    <location>
        <begin position="126"/>
        <end position="148"/>
    </location>
</feature>
<evidence type="ECO:0000256" key="1">
    <source>
        <dbReference type="ARBA" id="ARBA00006068"/>
    </source>
</evidence>
<sequence>MTDDNASRSAERRISRQQPRVGPRATRGMRGRRLSAAEVRRARRAPAGTPEQAAAPSTGGAQPSRQPRRRDAAEIRQERLRAQSGARAGAPGPRGEVPRQRPQPRSIGRAMPATAEPPRRRSRLRVALMTIPIFALALGAIFIAPSVFRAYQAYDRIFNTPVPRPAIGVNPDGTVVIIPDATEEVKLPDWDKKERVNMLLLGVDDRDDGVVARSDTIILVTIDPATKQVGMMSIPRDLLVTIPGLGEEKINAAYSAGEESGVTGAGLVRATVEYNFNIPIHYVAEVDFEGFQRIVDTLGGVTIDVPAPIKDDEYPGEQFNYTRIYFHTGLQHMDGKTALRYARTRHDDNDFARGNRQQQVLRALRQQAVSLNLITKAPELLEELGNSVRTDLPPGDALALAKLGTEIDAGSIRSYSLLPATTAQWNPGEPYYLIPDWDQVAAILAEMMPNGTGPAQEPAETETAPESEPQYAATILVENATLVNRLAANAAAQLEAAGFIDVSAAQSAETGNVPTSRIVDYVGDGVTARRIAEVLHLSPAAIIPGDPATYVGNDIVVVLGDDASAQAGS</sequence>
<keyword evidence="3" id="KW-0812">Transmembrane</keyword>
<dbReference type="InterPro" id="IPR004474">
    <property type="entry name" value="LytR_CpsA_psr"/>
</dbReference>
<dbReference type="eggNOG" id="COG1316">
    <property type="taxonomic scope" value="Bacteria"/>
</dbReference>
<organism evidence="6 7">
    <name type="scientific">Sphaerobacter thermophilus (strain ATCC 49802 / DSM 20745 / KCCM 41009 / NCIMB 13125 / S 6022)</name>
    <dbReference type="NCBI Taxonomy" id="479434"/>
    <lineage>
        <taxon>Bacteria</taxon>
        <taxon>Pseudomonadati</taxon>
        <taxon>Thermomicrobiota</taxon>
        <taxon>Thermomicrobia</taxon>
        <taxon>Sphaerobacterales</taxon>
        <taxon>Sphaerobacterineae</taxon>
        <taxon>Sphaerobacteraceae</taxon>
        <taxon>Sphaerobacter</taxon>
    </lineage>
</organism>
<accession>D1C777</accession>
<dbReference type="HOGENOM" id="CLU_016455_12_1_0"/>
<feature type="region of interest" description="Disordered" evidence="2">
    <location>
        <begin position="1"/>
        <end position="120"/>
    </location>
</feature>
<feature type="compositionally biased region" description="Low complexity" evidence="2">
    <location>
        <begin position="82"/>
        <end position="95"/>
    </location>
</feature>
<dbReference type="Pfam" id="PF13399">
    <property type="entry name" value="LytR_C"/>
    <property type="match status" value="1"/>
</dbReference>
<dbReference type="AlphaFoldDB" id="D1C777"/>
<name>D1C777_SPHTD</name>
<evidence type="ECO:0000259" key="4">
    <source>
        <dbReference type="Pfam" id="PF03816"/>
    </source>
</evidence>
<reference evidence="7" key="1">
    <citation type="submission" date="2009-11" db="EMBL/GenBank/DDBJ databases">
        <title>The complete chromosome 1 of Sphaerobacter thermophilus DSM 20745.</title>
        <authorList>
            <person name="Lucas S."/>
            <person name="Copeland A."/>
            <person name="Lapidus A."/>
            <person name="Glavina del Rio T."/>
            <person name="Dalin E."/>
            <person name="Tice H."/>
            <person name="Bruce D."/>
            <person name="Goodwin L."/>
            <person name="Pitluck S."/>
            <person name="Kyrpides N."/>
            <person name="Mavromatis K."/>
            <person name="Ivanova N."/>
            <person name="Mikhailova N."/>
            <person name="LaButti K.M."/>
            <person name="Clum A."/>
            <person name="Sun H.I."/>
            <person name="Brettin T."/>
            <person name="Detter J.C."/>
            <person name="Han C."/>
            <person name="Larimer F."/>
            <person name="Land M."/>
            <person name="Hauser L."/>
            <person name="Markowitz V."/>
            <person name="Cheng J.F."/>
            <person name="Hugenholtz P."/>
            <person name="Woyke T."/>
            <person name="Wu D."/>
            <person name="Steenblock K."/>
            <person name="Schneider S."/>
            <person name="Pukall R."/>
            <person name="Goeker M."/>
            <person name="Klenk H.P."/>
            <person name="Eisen J.A."/>
        </authorList>
    </citation>
    <scope>NUCLEOTIDE SEQUENCE [LARGE SCALE GENOMIC DNA]</scope>
    <source>
        <strain evidence="7">ATCC 49802 / DSM 20745 / S 6022</strain>
    </source>
</reference>
<dbReference type="KEGG" id="sti:Sthe_2302"/>
<dbReference type="FunCoup" id="D1C777">
    <property type="interactions" value="99"/>
</dbReference>
<dbReference type="InterPro" id="IPR027381">
    <property type="entry name" value="LytR/CpsA/Psr_C"/>
</dbReference>
<dbReference type="Gene3D" id="3.30.70.2390">
    <property type="match status" value="1"/>
</dbReference>
<feature type="domain" description="LytR/CpsA/Psr regulator C-terminal" evidence="5">
    <location>
        <begin position="473"/>
        <end position="562"/>
    </location>
</feature>
<keyword evidence="7" id="KW-1185">Reference proteome</keyword>
<gene>
    <name evidence="6" type="ordered locus">Sthe_2302</name>
</gene>
<evidence type="ECO:0000256" key="3">
    <source>
        <dbReference type="SAM" id="Phobius"/>
    </source>
</evidence>
<evidence type="ECO:0000313" key="6">
    <source>
        <dbReference type="EMBL" id="ACZ39723.1"/>
    </source>
</evidence>
<dbReference type="Gene3D" id="3.40.630.190">
    <property type="entry name" value="LCP protein"/>
    <property type="match status" value="1"/>
</dbReference>
<evidence type="ECO:0000313" key="7">
    <source>
        <dbReference type="Proteomes" id="UP000002027"/>
    </source>
</evidence>
<keyword evidence="3" id="KW-1133">Transmembrane helix</keyword>
<dbReference type="InParanoid" id="D1C777"/>
<dbReference type="PANTHER" id="PTHR33392:SF6">
    <property type="entry name" value="POLYISOPRENYL-TEICHOIC ACID--PEPTIDOGLYCAN TEICHOIC ACID TRANSFERASE TAGU"/>
    <property type="match status" value="1"/>
</dbReference>
<dbReference type="PANTHER" id="PTHR33392">
    <property type="entry name" value="POLYISOPRENYL-TEICHOIC ACID--PEPTIDOGLYCAN TEICHOIC ACID TRANSFERASE TAGU"/>
    <property type="match status" value="1"/>
</dbReference>
<dbReference type="Pfam" id="PF03816">
    <property type="entry name" value="LytR_cpsA_psr"/>
    <property type="match status" value="1"/>
</dbReference>
<feature type="domain" description="Cell envelope-related transcriptional attenuator" evidence="4">
    <location>
        <begin position="213"/>
        <end position="368"/>
    </location>
</feature>
<dbReference type="NCBIfam" id="TIGR00350">
    <property type="entry name" value="lytR_cpsA_psr"/>
    <property type="match status" value="1"/>
</dbReference>
<evidence type="ECO:0000259" key="5">
    <source>
        <dbReference type="Pfam" id="PF13399"/>
    </source>
</evidence>
<dbReference type="InterPro" id="IPR050922">
    <property type="entry name" value="LytR/CpsA/Psr_CW_biosynth"/>
</dbReference>
<reference evidence="6 7" key="2">
    <citation type="journal article" date="2010" name="Stand. Genomic Sci.">
        <title>Complete genome sequence of Desulfohalobium retbaense type strain (HR(100)).</title>
        <authorList>
            <person name="Spring S."/>
            <person name="Nolan M."/>
            <person name="Lapidus A."/>
            <person name="Glavina Del Rio T."/>
            <person name="Copeland A."/>
            <person name="Tice H."/>
            <person name="Cheng J.F."/>
            <person name="Lucas S."/>
            <person name="Land M."/>
            <person name="Chen F."/>
            <person name="Bruce D."/>
            <person name="Goodwin L."/>
            <person name="Pitluck S."/>
            <person name="Ivanova N."/>
            <person name="Mavromatis K."/>
            <person name="Mikhailova N."/>
            <person name="Pati A."/>
            <person name="Chen A."/>
            <person name="Palaniappan K."/>
            <person name="Hauser L."/>
            <person name="Chang Y.J."/>
            <person name="Jeffries C.D."/>
            <person name="Munk C."/>
            <person name="Kiss H."/>
            <person name="Chain P."/>
            <person name="Han C."/>
            <person name="Brettin T."/>
            <person name="Detter J.C."/>
            <person name="Schuler E."/>
            <person name="Goker M."/>
            <person name="Rohde M."/>
            <person name="Bristow J."/>
            <person name="Eisen J.A."/>
            <person name="Markowitz V."/>
            <person name="Hugenholtz P."/>
            <person name="Kyrpides N.C."/>
            <person name="Klenk H.P."/>
        </authorList>
    </citation>
    <scope>NUCLEOTIDE SEQUENCE [LARGE SCALE GENOMIC DNA]</scope>
    <source>
        <strain evidence="7">ATCC 49802 / DSM 20745 / S 6022</strain>
    </source>
</reference>
<comment type="similarity">
    <text evidence="1">Belongs to the LytR/CpsA/Psr (LCP) family.</text>
</comment>
<evidence type="ECO:0000256" key="2">
    <source>
        <dbReference type="SAM" id="MobiDB-lite"/>
    </source>
</evidence>
<feature type="compositionally biased region" description="Basic and acidic residues" evidence="2">
    <location>
        <begin position="69"/>
        <end position="81"/>
    </location>
</feature>
<keyword evidence="3" id="KW-0472">Membrane</keyword>
<protein>
    <submittedName>
        <fullName evidence="6">Cell envelope-related transcriptional attenuator</fullName>
    </submittedName>
</protein>